<organism evidence="3 4">
    <name type="scientific">Mixta intestinalis</name>
    <dbReference type="NCBI Taxonomy" id="1615494"/>
    <lineage>
        <taxon>Bacteria</taxon>
        <taxon>Pseudomonadati</taxon>
        <taxon>Pseudomonadota</taxon>
        <taxon>Gammaproteobacteria</taxon>
        <taxon>Enterobacterales</taxon>
        <taxon>Erwiniaceae</taxon>
        <taxon>Mixta</taxon>
    </lineage>
</organism>
<evidence type="ECO:0000313" key="4">
    <source>
        <dbReference type="Proteomes" id="UP000464053"/>
    </source>
</evidence>
<name>A0A6P1Q5F4_9GAMM</name>
<keyword evidence="3" id="KW-0378">Hydrolase</keyword>
<accession>A0A6P1Q5F4</accession>
<keyword evidence="4" id="KW-1185">Reference proteome</keyword>
<evidence type="ECO:0000313" key="3">
    <source>
        <dbReference type="EMBL" id="QHM73279.1"/>
    </source>
</evidence>
<dbReference type="EC" id="3.1.-.-" evidence="3"/>
<keyword evidence="3" id="KW-0540">Nuclease</keyword>
<proteinExistence type="predicted"/>
<feature type="region of interest" description="Disordered" evidence="2">
    <location>
        <begin position="99"/>
        <end position="147"/>
    </location>
</feature>
<keyword evidence="1" id="KW-0175">Coiled coil</keyword>
<reference evidence="3 4" key="1">
    <citation type="submission" date="2018-03" db="EMBL/GenBank/DDBJ databases">
        <title>Pantoea intestinalis SRCM103226 isolated form the mealworm.</title>
        <authorList>
            <person name="Jeong D.-Y."/>
            <person name="Kim J.W."/>
        </authorList>
    </citation>
    <scope>NUCLEOTIDE SEQUENCE [LARGE SCALE GENOMIC DNA]</scope>
    <source>
        <strain evidence="3 4">SRCM103226</strain>
    </source>
</reference>
<dbReference type="KEGG" id="mint:C7M51_03624"/>
<feature type="compositionally biased region" description="Basic and acidic residues" evidence="2">
    <location>
        <begin position="99"/>
        <end position="108"/>
    </location>
</feature>
<dbReference type="Proteomes" id="UP000464053">
    <property type="component" value="Chromosome"/>
</dbReference>
<dbReference type="GO" id="GO:0016787">
    <property type="term" value="F:hydrolase activity"/>
    <property type="evidence" value="ECO:0007669"/>
    <property type="project" value="UniProtKB-KW"/>
</dbReference>
<keyword evidence="3" id="KW-0255">Endonuclease</keyword>
<protein>
    <submittedName>
        <fullName evidence="3">16S rRNA endonuclease CdiA</fullName>
        <ecNumber evidence="3">3.1.-.-</ecNumber>
    </submittedName>
</protein>
<feature type="coiled-coil region" evidence="1">
    <location>
        <begin position="27"/>
        <end position="86"/>
    </location>
</feature>
<dbReference type="AlphaFoldDB" id="A0A6P1Q5F4"/>
<dbReference type="GO" id="GO:0004519">
    <property type="term" value="F:endonuclease activity"/>
    <property type="evidence" value="ECO:0007669"/>
    <property type="project" value="UniProtKB-KW"/>
</dbReference>
<evidence type="ECO:0000256" key="2">
    <source>
        <dbReference type="SAM" id="MobiDB-lite"/>
    </source>
</evidence>
<dbReference type="EMBL" id="CP028271">
    <property type="protein sequence ID" value="QHM73279.1"/>
    <property type="molecule type" value="Genomic_DNA"/>
</dbReference>
<evidence type="ECO:0000256" key="1">
    <source>
        <dbReference type="SAM" id="Coils"/>
    </source>
</evidence>
<gene>
    <name evidence="3" type="primary">cdiA_2</name>
    <name evidence="3" type="ORF">C7M51_03624</name>
</gene>
<sequence length="147" mass="16103">MAHGAIPGCGRLWLMMLRNHTPCIGLSRDTENANQALEQIFDREKEQQRLKEAQLIGEIGSQAADIARTQENIAATKEANERLASATEAERAAAKAEWEKAHPDRMATAEDISGQLYPGKKVGELSRASAKETSGYTPKARRFSLPA</sequence>